<dbReference type="EMBL" id="JAACNO010002946">
    <property type="protein sequence ID" value="KAF4129522.1"/>
    <property type="molecule type" value="Genomic_DNA"/>
</dbReference>
<gene>
    <name evidence="1" type="ORF">GN958_ATG21288</name>
</gene>
<accession>A0A8S9TPG1</accession>
<dbReference type="AlphaFoldDB" id="A0A8S9TPG1"/>
<evidence type="ECO:0000313" key="2">
    <source>
        <dbReference type="Proteomes" id="UP000704712"/>
    </source>
</evidence>
<proteinExistence type="predicted"/>
<protein>
    <submittedName>
        <fullName evidence="1">Uncharacterized protein</fullName>
    </submittedName>
</protein>
<sequence length="82" mass="9591">MECDNTRKFTINECGEHNSLEKDTKKNKLTEAHKTYIREMAAQGLRPGRIRNAMPRKFNVRMDDLPELKVVQISRTSFARPK</sequence>
<organism evidence="1 2">
    <name type="scientific">Phytophthora infestans</name>
    <name type="common">Potato late blight agent</name>
    <name type="synonym">Botrytis infestans</name>
    <dbReference type="NCBI Taxonomy" id="4787"/>
    <lineage>
        <taxon>Eukaryota</taxon>
        <taxon>Sar</taxon>
        <taxon>Stramenopiles</taxon>
        <taxon>Oomycota</taxon>
        <taxon>Peronosporomycetes</taxon>
        <taxon>Peronosporales</taxon>
        <taxon>Peronosporaceae</taxon>
        <taxon>Phytophthora</taxon>
    </lineage>
</organism>
<evidence type="ECO:0000313" key="1">
    <source>
        <dbReference type="EMBL" id="KAF4129522.1"/>
    </source>
</evidence>
<dbReference type="Proteomes" id="UP000704712">
    <property type="component" value="Unassembled WGS sequence"/>
</dbReference>
<comment type="caution">
    <text evidence="1">The sequence shown here is derived from an EMBL/GenBank/DDBJ whole genome shotgun (WGS) entry which is preliminary data.</text>
</comment>
<reference evidence="1" key="1">
    <citation type="submission" date="2020-03" db="EMBL/GenBank/DDBJ databases">
        <title>Hybrid Assembly of Korean Phytophthora infestans isolates.</title>
        <authorList>
            <person name="Prokchorchik M."/>
            <person name="Lee Y."/>
            <person name="Seo J."/>
            <person name="Cho J.-H."/>
            <person name="Park Y.-E."/>
            <person name="Jang D.-C."/>
            <person name="Im J.-S."/>
            <person name="Choi J.-G."/>
            <person name="Park H.-J."/>
            <person name="Lee G.-B."/>
            <person name="Lee Y.-G."/>
            <person name="Hong S.-Y."/>
            <person name="Cho K."/>
            <person name="Sohn K.H."/>
        </authorList>
    </citation>
    <scope>NUCLEOTIDE SEQUENCE</scope>
    <source>
        <strain evidence="1">KR_2_A2</strain>
    </source>
</reference>
<name>A0A8S9TPG1_PHYIN</name>